<dbReference type="InterPro" id="IPR003284">
    <property type="entry name" value="Sal_SpvB"/>
</dbReference>
<dbReference type="InterPro" id="IPR050708">
    <property type="entry name" value="T6SS_VgrG/RHS"/>
</dbReference>
<keyword evidence="7" id="KW-1185">Reference proteome</keyword>
<dbReference type="Pfam" id="PF12255">
    <property type="entry name" value="TcdB_toxin_midC"/>
    <property type="match status" value="1"/>
</dbReference>
<evidence type="ECO:0000259" key="5">
    <source>
        <dbReference type="Pfam" id="PF12256"/>
    </source>
</evidence>
<dbReference type="Proteomes" id="UP000094313">
    <property type="component" value="Chromosome"/>
</dbReference>
<dbReference type="Pfam" id="PF03534">
    <property type="entry name" value="SpvB"/>
    <property type="match status" value="1"/>
</dbReference>
<dbReference type="NCBIfam" id="TIGR03696">
    <property type="entry name" value="Rhs_assc_core"/>
    <property type="match status" value="1"/>
</dbReference>
<evidence type="ECO:0000259" key="4">
    <source>
        <dbReference type="Pfam" id="PF12255"/>
    </source>
</evidence>
<dbReference type="InterPro" id="IPR028994">
    <property type="entry name" value="Integrin_alpha_N"/>
</dbReference>
<evidence type="ECO:0000256" key="1">
    <source>
        <dbReference type="ARBA" id="ARBA00004613"/>
    </source>
</evidence>
<dbReference type="PANTHER" id="PTHR32305">
    <property type="match status" value="1"/>
</dbReference>
<dbReference type="EMBL" id="CP017141">
    <property type="protein sequence ID" value="AOM76211.1"/>
    <property type="molecule type" value="Genomic_DNA"/>
</dbReference>
<evidence type="ECO:0000313" key="6">
    <source>
        <dbReference type="EMBL" id="AOM76211.1"/>
    </source>
</evidence>
<dbReference type="GO" id="GO:0005576">
    <property type="term" value="C:extracellular region"/>
    <property type="evidence" value="ECO:0007669"/>
    <property type="project" value="UniProtKB-SubCell"/>
</dbReference>
<dbReference type="KEGG" id="psty:BFS30_02955"/>
<feature type="domain" description="Insecticide toxin TcdB middle/N-terminal" evidence="5">
    <location>
        <begin position="650"/>
        <end position="796"/>
    </location>
</feature>
<evidence type="ECO:0000256" key="2">
    <source>
        <dbReference type="ARBA" id="ARBA00022525"/>
    </source>
</evidence>
<keyword evidence="3" id="KW-0843">Virulence</keyword>
<sequence>MLASDKNTPEATKISAKEITFPKGGGAVKGIGDSLNVNLFSGAGMYSIPIPVTAARGFDPQLALNYSSGSGNGVFGQGFSLPLSKVSINTSLRIPKYDGTDQYVLDGDILVVQNSTPTLPNPRSDQYEGQTCQVTSYLPRIENSFSQIEHWQNVGAGLSFWKVITADNTSNYYGITAQIANPDDHSQVFEWLIDKSADNKGNLIVYTYVAENSLNVPGNIYELNRSNTANRYIDTIQYGNYLDADKQVKFAFEVVFNYGQPFMQPPQTGWICRQDPFSLYNSGFEIRTYRLCQSIQMVHHFPDELGDPLMVKELAFAYENIQQYTPLHFQGMSMLTKATLTGFRKELADPQVLPPLEFGYSAFQPPASPEFKMLSMGEVTIPGYLNATQFLPVDLNGEGLPGFLFSNDTTSLYLEPLGEGKYRLPMANSSFPTNQNLQQGEAILTDVDGNGQLELVVNANGASGFYERTLEGGWNNFIPFEKYPITISDPEMELSDLSANGKSDLMLAEADQLLYYPSEGKNGYSAVRAVANPNNFPLIKQGDQQELVSFADMFGDGLSHRVKISSGSVECWPCLGYGQFGKKVTFANAPVFDETFSTSQLFLVDVDGSGTADLAYVYPDRVELFLNQSGNSFSDAVVVFLPESFGAMDQISFTDLLGNGTACLVFTKIAPCPKHYYYNFSGESTLPDGSLKYSLKPYLLNQINNNQGVVSYINYSSSTKFLLEDKLTGKPWVTKLPFPVQVVEEIIHYEQLTSSRYLTKYKYHDGYYDPDQRQFMGFGFIESWDTEIYEEFQASYNNPDYPANELNEELFVPPVYTKTWYLNGAPNQEYEKLLRQYKSEFFSKDVNAYDFPQSHFSADIYISNEKTFVEAYKALSSRVLRTEIYALDGSPDADKPYTVEESNYNVVLIQPAAEDRHAVFMVNPREQITYHYERDEEDPRVEQHFVLQTDLLCGQPTQSCSVYLPRRGSASSGYEEQYSVKGLISTNRYYNSPVEDFSLRLRGVKFEEQQFNLLGMANPVSGYYSFDDIDLNVKAALQNIIPYMASPAEAIQAQQFSRLCSFFCDPQSGVLPFGVVSPQVLLQYVSTAEFTNDNITAMFGERLTKEAIEQLGGYVYDSASGYWENRGLIQDYHEASGFYLPSSTSSVLGTLSKVTYDAYYLAALTTTSYISIAPPVSNVVTATIDYQVMQPKQQVDINGNVSQVIFDALGQVIVSSLFGIENGLPVGGMLLYPYNGSPAGYILRTTAPDGNPIDFESVIKDESNKEYYLQGASNYFYYNLNAYINSKQPAGAVDLQRGNYATNPGGTTAFSCQTSIAYTDGLSRLLASKTEVEPDQSLPQWLVSGRSVYNNKGKVCESYLPYFSKTPFYETQEEITSLYQVPPPTITHYDPLLRVIRIDTPKGFFSKVEFGPWEQVHLDQDNTVKESIYYQNFMASYPANPTQEEIDEKNALEAAAAFYNTPVRSVMDNMGNVIRSIQLLNDVSPAVELISFYALDIQGRKIVEIDPRLYASNLNTGTAYYNFKYQYCMSGQQPMITDSADAGVQKHFSTIFDKLVWSLSARDYCQVIYYDGLQRQTQLLVKKVPGTAPITGFDGFNLVELFTYGEDAAAPTGSNLRGQIYILKDLSGIATNSSYSMLGSILQAKKQMTSVYKTAINWHDQVPMDAGSVDRIYTYNALNLLLTDAVQDNAVTWSTTTNTYNLEGLLSSISLTAEGDTKMIIESIAYDANRQRTEVVYGNGVTTSYRYEASTLRLIGLLSVSGTLPQLNVVQDISYTYDPVGNITCTRDASIDAVFNNNQKVDPVFEYQYDSLYRLRQASGRQHPGISSNTYKNNSAEGSFMQSIFSQTPLSDGQAIENYKENYFYDDSGNLIKKQHLAVSSSWTVETPVLENCNRLQGLEYDESGNQRQLAINNMVALNYNCCENLVSAIGIERPDEASDSDYYVYDAGEQRTRKVTEQYVNVSSLNYSDTIYYGNYEVLRKGVQANDGTRTITTDRQTLRIMDGSTCVAVIYHWITGGPDSTAGKPAPDQLRYQMTNNLGSVSVELDEQGLLLSYEEYFPYGGTSFIAGPNQVEVSLKTYRYSGKECDDSTGLYYYGARYYVSWLGRWLNPDPAGTIDGMNLFAFVGGNPVNMVDHNGNAKKPPTIYERTMEYVSGSKRAELLDALTDPRRVHMQNTSERAKALVGPYSTETVPLEKIDLLHDVDKSPGSKTNSRTIQTKEWLIQQRQASEQQGMMYGGLAGATAAGMLKYLRPKSGPMVLVTALFTMTMIGRMRGRVDKPVTITKGIQDVIMQSKDPIQVGRNQDDGQMVTLEGVGRLVALRDGANQAGYDMSLISIEAEVGSISGSTHGELRSVHDTYYSGYGREQTPLPYSPDGFWNRSLGLSRTVGGKAMNQFKRLTDHFGITGVAPEKQK</sequence>
<feature type="domain" description="Insecticide toxin TcdB middle/C-terminal" evidence="4">
    <location>
        <begin position="871"/>
        <end position="975"/>
    </location>
</feature>
<dbReference type="InterPro" id="IPR022045">
    <property type="entry name" value="TcdB_toxin_mid/N"/>
</dbReference>
<dbReference type="InterPro" id="IPR022385">
    <property type="entry name" value="Rhs_assc_core"/>
</dbReference>
<dbReference type="SUPFAM" id="SSF69318">
    <property type="entry name" value="Integrin alpha N-terminal domain"/>
    <property type="match status" value="1"/>
</dbReference>
<evidence type="ECO:0000313" key="7">
    <source>
        <dbReference type="Proteomes" id="UP000094313"/>
    </source>
</evidence>
<dbReference type="InterPro" id="IPR022044">
    <property type="entry name" value="TcdB_toxin_mid/C"/>
</dbReference>
<dbReference type="RefSeq" id="WP_069377907.1">
    <property type="nucleotide sequence ID" value="NZ_CP017141.1"/>
</dbReference>
<protein>
    <recommendedName>
        <fullName evidence="8">RHS repeat-associated core domain-containing protein</fullName>
    </recommendedName>
</protein>
<gene>
    <name evidence="6" type="ORF">BFS30_02955</name>
</gene>
<reference evidence="6 7" key="1">
    <citation type="submission" date="2016-08" db="EMBL/GenBank/DDBJ databases">
        <authorList>
            <person name="Seilhamer J.J."/>
        </authorList>
    </citation>
    <scope>NUCLEOTIDE SEQUENCE [LARGE SCALE GENOMIC DNA]</scope>
    <source>
        <strain evidence="6 7">DX4</strain>
    </source>
</reference>
<dbReference type="PANTHER" id="PTHR32305:SF15">
    <property type="entry name" value="PROTEIN RHSA-RELATED"/>
    <property type="match status" value="1"/>
</dbReference>
<dbReference type="OrthoDB" id="9765204at2"/>
<proteinExistence type="predicted"/>
<dbReference type="Gene3D" id="2.180.10.10">
    <property type="entry name" value="RHS repeat-associated core"/>
    <property type="match status" value="1"/>
</dbReference>
<dbReference type="Pfam" id="PF12256">
    <property type="entry name" value="TcdB_toxin_midN"/>
    <property type="match status" value="1"/>
</dbReference>
<evidence type="ECO:0000256" key="3">
    <source>
        <dbReference type="ARBA" id="ARBA00023026"/>
    </source>
</evidence>
<keyword evidence="2" id="KW-0964">Secreted</keyword>
<evidence type="ECO:0008006" key="8">
    <source>
        <dbReference type="Google" id="ProtNLM"/>
    </source>
</evidence>
<name>A0A1D7QC09_9SPHI</name>
<comment type="subcellular location">
    <subcellularLocation>
        <location evidence="1">Secreted</location>
    </subcellularLocation>
</comment>
<accession>A0A1D7QC09</accession>
<organism evidence="6 7">
    <name type="scientific">Pedobacter steynii</name>
    <dbReference type="NCBI Taxonomy" id="430522"/>
    <lineage>
        <taxon>Bacteria</taxon>
        <taxon>Pseudomonadati</taxon>
        <taxon>Bacteroidota</taxon>
        <taxon>Sphingobacteriia</taxon>
        <taxon>Sphingobacteriales</taxon>
        <taxon>Sphingobacteriaceae</taxon>
        <taxon>Pedobacter</taxon>
    </lineage>
</organism>
<dbReference type="GO" id="GO:0005737">
    <property type="term" value="C:cytoplasm"/>
    <property type="evidence" value="ECO:0007669"/>
    <property type="project" value="InterPro"/>
</dbReference>